<evidence type="ECO:0000313" key="2">
    <source>
        <dbReference type="Proteomes" id="UP000085678"/>
    </source>
</evidence>
<dbReference type="InParanoid" id="A0A2R2MLW4"/>
<feature type="non-terminal residue" evidence="3">
    <location>
        <position position="322"/>
    </location>
</feature>
<dbReference type="InterPro" id="IPR032914">
    <property type="entry name" value="Vam6/VPS39/TRAP1"/>
</dbReference>
<organism evidence="2 3">
    <name type="scientific">Lingula anatina</name>
    <name type="common">Brachiopod</name>
    <name type="synonym">Lingula unguis</name>
    <dbReference type="NCBI Taxonomy" id="7574"/>
    <lineage>
        <taxon>Eukaryota</taxon>
        <taxon>Metazoa</taxon>
        <taxon>Spiralia</taxon>
        <taxon>Lophotrochozoa</taxon>
        <taxon>Brachiopoda</taxon>
        <taxon>Linguliformea</taxon>
        <taxon>Lingulata</taxon>
        <taxon>Lingulida</taxon>
        <taxon>Linguloidea</taxon>
        <taxon>Lingulidae</taxon>
        <taxon>Lingula</taxon>
    </lineage>
</organism>
<dbReference type="PANTHER" id="PTHR12894">
    <property type="entry name" value="CNH DOMAIN CONTAINING"/>
    <property type="match status" value="1"/>
</dbReference>
<dbReference type="PROSITE" id="PS50219">
    <property type="entry name" value="CNH"/>
    <property type="match status" value="1"/>
</dbReference>
<dbReference type="OrthoDB" id="5325112at2759"/>
<accession>A0A2R2MLW4</accession>
<dbReference type="GeneID" id="112041791"/>
<sequence length="322" mass="36428">MHDAYEPAPILEKLPLSIESIASYEDVLLVGTKQGHLLVYSVKSTGSETRFDVSLERSNKSFSRKPIQQLSAVPECSVLISLSDNTVSVHDLTVFNQITCVKKTAGASLFAIDLQKETSLTGDVKHTLRMCVAVRRKLQLFYWKNRDFYELQIDLSVPDIPKAMAWCKDSICVGFKRDYFLIKVESGDLKELFPTGARMEPLVTKLSEDRLALQRDDMSVFINSEGNPVLKYGLNWSDIPAIMEHHPPYILAVLPKYIEIRTISPRTLIQQIELNKPKFICKGSHVYVASSNYVWRLAPIPITRQIGQLLAQKEFELALVLA</sequence>
<feature type="domain" description="CNH" evidence="1">
    <location>
        <begin position="15"/>
        <end position="287"/>
    </location>
</feature>
<keyword evidence="2" id="KW-1185">Reference proteome</keyword>
<dbReference type="SUPFAM" id="SSF50998">
    <property type="entry name" value="Quinoprotein alcohol dehydrogenase-like"/>
    <property type="match status" value="1"/>
</dbReference>
<dbReference type="GO" id="GO:0034058">
    <property type="term" value="P:endosomal vesicle fusion"/>
    <property type="evidence" value="ECO:0007669"/>
    <property type="project" value="TreeGrafter"/>
</dbReference>
<proteinExistence type="predicted"/>
<dbReference type="RefSeq" id="XP_023931206.1">
    <property type="nucleotide sequence ID" value="XM_024075438.1"/>
</dbReference>
<dbReference type="PANTHER" id="PTHR12894:SF49">
    <property type="entry name" value="VAM6_VPS39-LIKE PROTEIN"/>
    <property type="match status" value="1"/>
</dbReference>
<dbReference type="InterPro" id="IPR011047">
    <property type="entry name" value="Quinoprotein_ADH-like_sf"/>
</dbReference>
<dbReference type="STRING" id="7574.A0A2R2MLW4"/>
<dbReference type="AlphaFoldDB" id="A0A2R2MLW4"/>
<dbReference type="KEGG" id="lak:112041791"/>
<dbReference type="Pfam" id="PF00780">
    <property type="entry name" value="CNH"/>
    <property type="match status" value="1"/>
</dbReference>
<dbReference type="GO" id="GO:0016020">
    <property type="term" value="C:membrane"/>
    <property type="evidence" value="ECO:0007669"/>
    <property type="project" value="TreeGrafter"/>
</dbReference>
<evidence type="ECO:0000259" key="1">
    <source>
        <dbReference type="PROSITE" id="PS50219"/>
    </source>
</evidence>
<gene>
    <name evidence="3" type="primary">LOC112041791</name>
</gene>
<dbReference type="SMART" id="SM00036">
    <property type="entry name" value="CNH"/>
    <property type="match status" value="1"/>
</dbReference>
<dbReference type="GO" id="GO:0006914">
    <property type="term" value="P:autophagy"/>
    <property type="evidence" value="ECO:0007669"/>
    <property type="project" value="TreeGrafter"/>
</dbReference>
<reference evidence="3" key="1">
    <citation type="submission" date="2025-08" db="UniProtKB">
        <authorList>
            <consortium name="RefSeq"/>
        </authorList>
    </citation>
    <scope>IDENTIFICATION</scope>
    <source>
        <tissue evidence="3">Gonads</tissue>
    </source>
</reference>
<dbReference type="GO" id="GO:0005737">
    <property type="term" value="C:cytoplasm"/>
    <property type="evidence" value="ECO:0007669"/>
    <property type="project" value="TreeGrafter"/>
</dbReference>
<protein>
    <submittedName>
        <fullName evidence="3">Vam6/Vps39-like protein</fullName>
    </submittedName>
</protein>
<evidence type="ECO:0000313" key="3">
    <source>
        <dbReference type="RefSeq" id="XP_023931206.1"/>
    </source>
</evidence>
<name>A0A2R2MLW4_LINAN</name>
<dbReference type="InterPro" id="IPR001180">
    <property type="entry name" value="CNH_dom"/>
</dbReference>
<dbReference type="Proteomes" id="UP000085678">
    <property type="component" value="Unplaced"/>
</dbReference>